<reference evidence="1 2" key="1">
    <citation type="submission" date="2024-02" db="EMBL/GenBank/DDBJ databases">
        <authorList>
            <person name="Chen Y."/>
            <person name="Shah S."/>
            <person name="Dougan E. K."/>
            <person name="Thang M."/>
            <person name="Chan C."/>
        </authorList>
    </citation>
    <scope>NUCLEOTIDE SEQUENCE [LARGE SCALE GENOMIC DNA]</scope>
</reference>
<accession>A0ABP0Q8U2</accession>
<evidence type="ECO:0000313" key="2">
    <source>
        <dbReference type="Proteomes" id="UP001642484"/>
    </source>
</evidence>
<dbReference type="EMBL" id="CAXAMN010024217">
    <property type="protein sequence ID" value="CAK9084673.1"/>
    <property type="molecule type" value="Genomic_DNA"/>
</dbReference>
<organism evidence="1 2">
    <name type="scientific">Durusdinium trenchii</name>
    <dbReference type="NCBI Taxonomy" id="1381693"/>
    <lineage>
        <taxon>Eukaryota</taxon>
        <taxon>Sar</taxon>
        <taxon>Alveolata</taxon>
        <taxon>Dinophyceae</taxon>
        <taxon>Suessiales</taxon>
        <taxon>Symbiodiniaceae</taxon>
        <taxon>Durusdinium</taxon>
    </lineage>
</organism>
<name>A0ABP0Q8U2_9DINO</name>
<evidence type="ECO:0000313" key="1">
    <source>
        <dbReference type="EMBL" id="CAK9084673.1"/>
    </source>
</evidence>
<proteinExistence type="predicted"/>
<dbReference type="Proteomes" id="UP001642484">
    <property type="component" value="Unassembled WGS sequence"/>
</dbReference>
<gene>
    <name evidence="1" type="ORF">CCMP2556_LOCUS41161</name>
</gene>
<protein>
    <submittedName>
        <fullName evidence="1">Uncharacterized protein</fullName>
    </submittedName>
</protein>
<sequence>MMARLTLRDLVWRLHYVGAPKVLTCIVLMLLWSQNVETLSEGFDFLEFWAGKAVTSTVMSHSGRDVAALDIDYYRVDANNPKRSNHYDILTPSGFLLCLTAVLNAKNGRFTALMAIVCSSWTTINMATSGRHVVHPLGNDREYVQQANAMAGRMCLLIYLVEVMGGCWLVEQPSNSLLRFHPRVMWTFSIFRAWSTRWWMGHYGAKTPKRHVAWSSSPKVGLLNRGKLSWASMRGRDYDKHKTAVTGVSKSGKKTFQGRKQQLKASQTYPYKFGLRILRIVNDLQSTGCRTFPPVPESFNPLACYQEQAFTDLWVDCGMDECLKYLYGNRHLKVPPEWKPLLLPTNS</sequence>
<keyword evidence="2" id="KW-1185">Reference proteome</keyword>
<comment type="caution">
    <text evidence="1">The sequence shown here is derived from an EMBL/GenBank/DDBJ whole genome shotgun (WGS) entry which is preliminary data.</text>
</comment>